<evidence type="ECO:0000256" key="2">
    <source>
        <dbReference type="ARBA" id="ARBA00023043"/>
    </source>
</evidence>
<dbReference type="SUPFAM" id="SSF48403">
    <property type="entry name" value="Ankyrin repeat"/>
    <property type="match status" value="1"/>
</dbReference>
<organism evidence="3 4">
    <name type="scientific">Neocallimastix californiae</name>
    <dbReference type="NCBI Taxonomy" id="1754190"/>
    <lineage>
        <taxon>Eukaryota</taxon>
        <taxon>Fungi</taxon>
        <taxon>Fungi incertae sedis</taxon>
        <taxon>Chytridiomycota</taxon>
        <taxon>Chytridiomycota incertae sedis</taxon>
        <taxon>Neocallimastigomycetes</taxon>
        <taxon>Neocallimastigales</taxon>
        <taxon>Neocallimastigaceae</taxon>
        <taxon>Neocallimastix</taxon>
    </lineage>
</organism>
<dbReference type="InterPro" id="IPR002110">
    <property type="entry name" value="Ankyrin_rpt"/>
</dbReference>
<evidence type="ECO:0000256" key="1">
    <source>
        <dbReference type="ARBA" id="ARBA00022737"/>
    </source>
</evidence>
<gene>
    <name evidence="3" type="ORF">LY90DRAFT_639472</name>
</gene>
<dbReference type="GO" id="GO:0000976">
    <property type="term" value="F:transcription cis-regulatory region binding"/>
    <property type="evidence" value="ECO:0007669"/>
    <property type="project" value="TreeGrafter"/>
</dbReference>
<proteinExistence type="predicted"/>
<keyword evidence="2" id="KW-0040">ANK repeat</keyword>
<dbReference type="Gene3D" id="1.25.40.20">
    <property type="entry name" value="Ankyrin repeat-containing domain"/>
    <property type="match status" value="2"/>
</dbReference>
<dbReference type="InterPro" id="IPR050663">
    <property type="entry name" value="Ankyrin-SOCS_Box"/>
</dbReference>
<accession>A0A1Y1Z5E1</accession>
<protein>
    <submittedName>
        <fullName evidence="3">Ankyrin</fullName>
    </submittedName>
</protein>
<reference evidence="3 4" key="1">
    <citation type="submission" date="2016-08" db="EMBL/GenBank/DDBJ databases">
        <title>A Parts List for Fungal Cellulosomes Revealed by Comparative Genomics.</title>
        <authorList>
            <consortium name="DOE Joint Genome Institute"/>
            <person name="Haitjema C.H."/>
            <person name="Gilmore S.P."/>
            <person name="Henske J.K."/>
            <person name="Solomon K.V."/>
            <person name="De Groot R."/>
            <person name="Kuo A."/>
            <person name="Mondo S.J."/>
            <person name="Salamov A.A."/>
            <person name="Labutti K."/>
            <person name="Zhao Z."/>
            <person name="Chiniquy J."/>
            <person name="Barry K."/>
            <person name="Brewer H.M."/>
            <person name="Purvine S.O."/>
            <person name="Wright A.T."/>
            <person name="Boxma B."/>
            <person name="Van Alen T."/>
            <person name="Hackstein J.H."/>
            <person name="Baker S.E."/>
            <person name="Grigoriev I.V."/>
            <person name="O'Malley M.A."/>
        </authorList>
    </citation>
    <scope>NUCLEOTIDE SEQUENCE [LARGE SCALE GENOMIC DNA]</scope>
    <source>
        <strain evidence="3 4">G1</strain>
    </source>
</reference>
<dbReference type="PANTHER" id="PTHR24193:SF121">
    <property type="entry name" value="ADA2A-CONTAINING COMPLEX COMPONENT 3, ISOFORM D"/>
    <property type="match status" value="1"/>
</dbReference>
<dbReference type="AlphaFoldDB" id="A0A1Y1Z5E1"/>
<keyword evidence="4" id="KW-1185">Reference proteome</keyword>
<dbReference type="Proteomes" id="UP000193920">
    <property type="component" value="Unassembled WGS sequence"/>
</dbReference>
<dbReference type="InterPro" id="IPR036770">
    <property type="entry name" value="Ankyrin_rpt-contain_sf"/>
</dbReference>
<dbReference type="EMBL" id="MCOG01000449">
    <property type="protein sequence ID" value="ORY05508.1"/>
    <property type="molecule type" value="Genomic_DNA"/>
</dbReference>
<sequence length="330" mass="38223">MKLLIEYAKNKNINLNIDKSDNKGCSKLLATLIETNNSEIIQLLIEYFSNIDITFDINGKNESGNYLLLRAVENNNDEIVKLLMDFASNKNLKLNINESNQTGDYPLLVSCSKNNINIIKLLIDYANNNFNKLILNCKNSNGQFPLFCAYTNNNIEIVKLLIDYSEKNKIILLFIEKIINDNLNKNDEIKKLLSQYEERHYLFPKTNNNKKENSNSEEFVFNSLMNSIKFNVLKKIENLFYYNMPENVESFLNKTDDTGSFPLLLAISRRNIKMVKLFMDIAESKNFTLNINMKDKNGNFPLLCSIDNGFYGFKLKNEVSYSHNDEIQNV</sequence>
<dbReference type="STRING" id="1754190.A0A1Y1Z5E1"/>
<dbReference type="Pfam" id="PF12796">
    <property type="entry name" value="Ank_2"/>
    <property type="match status" value="1"/>
</dbReference>
<keyword evidence="1" id="KW-0677">Repeat</keyword>
<comment type="caution">
    <text evidence="3">The sequence shown here is derived from an EMBL/GenBank/DDBJ whole genome shotgun (WGS) entry which is preliminary data.</text>
</comment>
<evidence type="ECO:0000313" key="4">
    <source>
        <dbReference type="Proteomes" id="UP000193920"/>
    </source>
</evidence>
<dbReference type="GO" id="GO:0045944">
    <property type="term" value="P:positive regulation of transcription by RNA polymerase II"/>
    <property type="evidence" value="ECO:0007669"/>
    <property type="project" value="TreeGrafter"/>
</dbReference>
<dbReference type="SMART" id="SM00248">
    <property type="entry name" value="ANK"/>
    <property type="match status" value="5"/>
</dbReference>
<dbReference type="PANTHER" id="PTHR24193">
    <property type="entry name" value="ANKYRIN REPEAT PROTEIN"/>
    <property type="match status" value="1"/>
</dbReference>
<evidence type="ECO:0000313" key="3">
    <source>
        <dbReference type="EMBL" id="ORY05508.1"/>
    </source>
</evidence>
<name>A0A1Y1Z5E1_9FUNG</name>
<dbReference type="GO" id="GO:0005634">
    <property type="term" value="C:nucleus"/>
    <property type="evidence" value="ECO:0007669"/>
    <property type="project" value="TreeGrafter"/>
</dbReference>
<dbReference type="OrthoDB" id="2155313at2759"/>